<comment type="caution">
    <text evidence="1">The sequence shown here is derived from an EMBL/GenBank/DDBJ whole genome shotgun (WGS) entry which is preliminary data.</text>
</comment>
<proteinExistence type="predicted"/>
<sequence length="96" mass="10583">MGNVYCGVEMCLKTHLPSEVEIVFILNIRSGSYQRLKCNNQQTQTKPLLGSSVNTCSLSSSQMDKSIFSNDDATDLYVDRLILLNPTQLGAALQVL</sequence>
<keyword evidence="2" id="KW-1185">Reference proteome</keyword>
<reference evidence="1" key="1">
    <citation type="journal article" date="2023" name="Insect Mol. Biol.">
        <title>Genome sequencing provides insights into the evolution of gene families encoding plant cell wall-degrading enzymes in longhorned beetles.</title>
        <authorList>
            <person name="Shin N.R."/>
            <person name="Okamura Y."/>
            <person name="Kirsch R."/>
            <person name="Pauchet Y."/>
        </authorList>
    </citation>
    <scope>NUCLEOTIDE SEQUENCE</scope>
    <source>
        <strain evidence="1">MMC_N1</strain>
    </source>
</reference>
<evidence type="ECO:0000313" key="1">
    <source>
        <dbReference type="EMBL" id="KAJ8971938.1"/>
    </source>
</evidence>
<protein>
    <submittedName>
        <fullName evidence="1">Uncharacterized protein</fullName>
    </submittedName>
</protein>
<dbReference type="Proteomes" id="UP001162164">
    <property type="component" value="Unassembled WGS sequence"/>
</dbReference>
<accession>A0ABQ9J2J0</accession>
<dbReference type="EMBL" id="JAPWTJ010001415">
    <property type="protein sequence ID" value="KAJ8971938.1"/>
    <property type="molecule type" value="Genomic_DNA"/>
</dbReference>
<gene>
    <name evidence="1" type="ORF">NQ317_013835</name>
</gene>
<organism evidence="1 2">
    <name type="scientific">Molorchus minor</name>
    <dbReference type="NCBI Taxonomy" id="1323400"/>
    <lineage>
        <taxon>Eukaryota</taxon>
        <taxon>Metazoa</taxon>
        <taxon>Ecdysozoa</taxon>
        <taxon>Arthropoda</taxon>
        <taxon>Hexapoda</taxon>
        <taxon>Insecta</taxon>
        <taxon>Pterygota</taxon>
        <taxon>Neoptera</taxon>
        <taxon>Endopterygota</taxon>
        <taxon>Coleoptera</taxon>
        <taxon>Polyphaga</taxon>
        <taxon>Cucujiformia</taxon>
        <taxon>Chrysomeloidea</taxon>
        <taxon>Cerambycidae</taxon>
        <taxon>Lamiinae</taxon>
        <taxon>Monochamini</taxon>
        <taxon>Molorchus</taxon>
    </lineage>
</organism>
<name>A0ABQ9J2J0_9CUCU</name>
<evidence type="ECO:0000313" key="2">
    <source>
        <dbReference type="Proteomes" id="UP001162164"/>
    </source>
</evidence>